<feature type="domain" description="ABC-2 type transporter transmembrane" evidence="7">
    <location>
        <begin position="1"/>
        <end position="35"/>
    </location>
</feature>
<evidence type="ECO:0000256" key="2">
    <source>
        <dbReference type="ARBA" id="ARBA00022692"/>
    </source>
</evidence>
<organism evidence="9 10">
    <name type="scientific">Aegilops tauschii subsp. strangulata</name>
    <name type="common">Goatgrass</name>
    <dbReference type="NCBI Taxonomy" id="200361"/>
    <lineage>
        <taxon>Eukaryota</taxon>
        <taxon>Viridiplantae</taxon>
        <taxon>Streptophyta</taxon>
        <taxon>Embryophyta</taxon>
        <taxon>Tracheophyta</taxon>
        <taxon>Spermatophyta</taxon>
        <taxon>Magnoliopsida</taxon>
        <taxon>Liliopsida</taxon>
        <taxon>Poales</taxon>
        <taxon>Poaceae</taxon>
        <taxon>BOP clade</taxon>
        <taxon>Pooideae</taxon>
        <taxon>Triticodae</taxon>
        <taxon>Triticeae</taxon>
        <taxon>Triticinae</taxon>
        <taxon>Aegilops</taxon>
    </lineage>
</organism>
<dbReference type="Pfam" id="PF01061">
    <property type="entry name" value="ABC2_membrane"/>
    <property type="match status" value="1"/>
</dbReference>
<dbReference type="PANTHER" id="PTHR48040:SF55">
    <property type="entry name" value="OS02G0318500 PROTEIN"/>
    <property type="match status" value="1"/>
</dbReference>
<evidence type="ECO:0008006" key="11">
    <source>
        <dbReference type="Google" id="ProtNLM"/>
    </source>
</evidence>
<accession>A0A453R5J0</accession>
<reference evidence="10" key="1">
    <citation type="journal article" date="2014" name="Science">
        <title>Ancient hybridizations among the ancestral genomes of bread wheat.</title>
        <authorList>
            <consortium name="International Wheat Genome Sequencing Consortium,"/>
            <person name="Marcussen T."/>
            <person name="Sandve S.R."/>
            <person name="Heier L."/>
            <person name="Spannagl M."/>
            <person name="Pfeifer M."/>
            <person name="Jakobsen K.S."/>
            <person name="Wulff B.B."/>
            <person name="Steuernagel B."/>
            <person name="Mayer K.F."/>
            <person name="Olsen O.A."/>
        </authorList>
    </citation>
    <scope>NUCLEOTIDE SEQUENCE [LARGE SCALE GENOMIC DNA]</scope>
    <source>
        <strain evidence="10">cv. AL8/78</strain>
    </source>
</reference>
<keyword evidence="4 6" id="KW-0472">Membrane</keyword>
<dbReference type="Pfam" id="PF08370">
    <property type="entry name" value="PDR_assoc"/>
    <property type="match status" value="1"/>
</dbReference>
<evidence type="ECO:0000256" key="4">
    <source>
        <dbReference type="ARBA" id="ARBA00023136"/>
    </source>
</evidence>
<dbReference type="Proteomes" id="UP000015105">
    <property type="component" value="Chromosome 7D"/>
</dbReference>
<proteinExistence type="predicted"/>
<feature type="domain" description="Plant PDR ABC transporter associated" evidence="8">
    <location>
        <begin position="40"/>
        <end position="106"/>
    </location>
</feature>
<reference evidence="9" key="5">
    <citation type="journal article" date="2021" name="G3 (Bethesda)">
        <title>Aegilops tauschii genome assembly Aet v5.0 features greater sequence contiguity and improved annotation.</title>
        <authorList>
            <person name="Wang L."/>
            <person name="Zhu T."/>
            <person name="Rodriguez J.C."/>
            <person name="Deal K.R."/>
            <person name="Dubcovsky J."/>
            <person name="McGuire P.E."/>
            <person name="Lux T."/>
            <person name="Spannagl M."/>
            <person name="Mayer K.F.X."/>
            <person name="Baldrich P."/>
            <person name="Meyers B.C."/>
            <person name="Huo N."/>
            <person name="Gu Y.Q."/>
            <person name="Zhou H."/>
            <person name="Devos K.M."/>
            <person name="Bennetzen J.L."/>
            <person name="Unver T."/>
            <person name="Budak H."/>
            <person name="Gulick P.J."/>
            <person name="Galiba G."/>
            <person name="Kalapos B."/>
            <person name="Nelson D.R."/>
            <person name="Li P."/>
            <person name="You F.M."/>
            <person name="Luo M.C."/>
            <person name="Dvorak J."/>
        </authorList>
    </citation>
    <scope>NUCLEOTIDE SEQUENCE [LARGE SCALE GENOMIC DNA]</scope>
    <source>
        <strain evidence="9">cv. AL8/78</strain>
    </source>
</reference>
<evidence type="ECO:0000256" key="1">
    <source>
        <dbReference type="ARBA" id="ARBA00004141"/>
    </source>
</evidence>
<dbReference type="EnsemblPlants" id="AET7Gv20473600.26">
    <property type="protein sequence ID" value="AET7Gv20473600.26"/>
    <property type="gene ID" value="AET7Gv20473600"/>
</dbReference>
<dbReference type="AlphaFoldDB" id="A0A453R5J0"/>
<dbReference type="GO" id="GO:0016020">
    <property type="term" value="C:membrane"/>
    <property type="evidence" value="ECO:0007669"/>
    <property type="project" value="UniProtKB-SubCell"/>
</dbReference>
<dbReference type="GO" id="GO:0140359">
    <property type="term" value="F:ABC-type transporter activity"/>
    <property type="evidence" value="ECO:0007669"/>
    <property type="project" value="InterPro"/>
</dbReference>
<evidence type="ECO:0000259" key="8">
    <source>
        <dbReference type="Pfam" id="PF08370"/>
    </source>
</evidence>
<dbReference type="Gramene" id="AET7Gv20473600.26">
    <property type="protein sequence ID" value="AET7Gv20473600.26"/>
    <property type="gene ID" value="AET7Gv20473600"/>
</dbReference>
<evidence type="ECO:0000256" key="3">
    <source>
        <dbReference type="ARBA" id="ARBA00022989"/>
    </source>
</evidence>
<dbReference type="InterPro" id="IPR013525">
    <property type="entry name" value="ABC2_TM"/>
</dbReference>
<dbReference type="InterPro" id="IPR013581">
    <property type="entry name" value="PDR_assoc"/>
</dbReference>
<feature type="region of interest" description="Disordered" evidence="5">
    <location>
        <begin position="102"/>
        <end position="135"/>
    </location>
</feature>
<name>A0A453R5J0_AEGTS</name>
<sequence length="135" mass="14984">GGFIIPRGDIRPWWIWAYWASPMMYSQNAISVNEFLASRWATPNNDPTIDAPTVGKAILKSRDLFTGDWGFWLSIGAVIGFTILFNILYLLALTYLSPSGRSNTLVSDEENENGTNKEQMSEASVSSTMPSSIPM</sequence>
<reference evidence="9" key="3">
    <citation type="journal article" date="2017" name="Nature">
        <title>Genome sequence of the progenitor of the wheat D genome Aegilops tauschii.</title>
        <authorList>
            <person name="Luo M.C."/>
            <person name="Gu Y.Q."/>
            <person name="Puiu D."/>
            <person name="Wang H."/>
            <person name="Twardziok S.O."/>
            <person name="Deal K.R."/>
            <person name="Huo N."/>
            <person name="Zhu T."/>
            <person name="Wang L."/>
            <person name="Wang Y."/>
            <person name="McGuire P.E."/>
            <person name="Liu S."/>
            <person name="Long H."/>
            <person name="Ramasamy R.K."/>
            <person name="Rodriguez J.C."/>
            <person name="Van S.L."/>
            <person name="Yuan L."/>
            <person name="Wang Z."/>
            <person name="Xia Z."/>
            <person name="Xiao L."/>
            <person name="Anderson O.D."/>
            <person name="Ouyang S."/>
            <person name="Liang Y."/>
            <person name="Zimin A.V."/>
            <person name="Pertea G."/>
            <person name="Qi P."/>
            <person name="Bennetzen J.L."/>
            <person name="Dai X."/>
            <person name="Dawson M.W."/>
            <person name="Muller H.G."/>
            <person name="Kugler K."/>
            <person name="Rivarola-Duarte L."/>
            <person name="Spannagl M."/>
            <person name="Mayer K.F.X."/>
            <person name="Lu F.H."/>
            <person name="Bevan M.W."/>
            <person name="Leroy P."/>
            <person name="Li P."/>
            <person name="You F.M."/>
            <person name="Sun Q."/>
            <person name="Liu Z."/>
            <person name="Lyons E."/>
            <person name="Wicker T."/>
            <person name="Salzberg S.L."/>
            <person name="Devos K.M."/>
            <person name="Dvorak J."/>
        </authorList>
    </citation>
    <scope>NUCLEOTIDE SEQUENCE [LARGE SCALE GENOMIC DNA]</scope>
    <source>
        <strain evidence="9">cv. AL8/78</strain>
    </source>
</reference>
<reference evidence="10" key="2">
    <citation type="journal article" date="2017" name="Nat. Plants">
        <title>The Aegilops tauschii genome reveals multiple impacts of transposons.</title>
        <authorList>
            <person name="Zhao G."/>
            <person name="Zou C."/>
            <person name="Li K."/>
            <person name="Wang K."/>
            <person name="Li T."/>
            <person name="Gao L."/>
            <person name="Zhang X."/>
            <person name="Wang H."/>
            <person name="Yang Z."/>
            <person name="Liu X."/>
            <person name="Jiang W."/>
            <person name="Mao L."/>
            <person name="Kong X."/>
            <person name="Jiao Y."/>
            <person name="Jia J."/>
        </authorList>
    </citation>
    <scope>NUCLEOTIDE SEQUENCE [LARGE SCALE GENOMIC DNA]</scope>
    <source>
        <strain evidence="10">cv. AL8/78</strain>
    </source>
</reference>
<feature type="compositionally biased region" description="Polar residues" evidence="5">
    <location>
        <begin position="113"/>
        <end position="135"/>
    </location>
</feature>
<dbReference type="PANTHER" id="PTHR48040">
    <property type="entry name" value="PLEIOTROPIC DRUG RESISTANCE PROTEIN 1-LIKE ISOFORM X1"/>
    <property type="match status" value="1"/>
</dbReference>
<evidence type="ECO:0000313" key="10">
    <source>
        <dbReference type="Proteomes" id="UP000015105"/>
    </source>
</evidence>
<keyword evidence="10" id="KW-1185">Reference proteome</keyword>
<reference evidence="9" key="4">
    <citation type="submission" date="2019-03" db="UniProtKB">
        <authorList>
            <consortium name="EnsemblPlants"/>
        </authorList>
    </citation>
    <scope>IDENTIFICATION</scope>
</reference>
<evidence type="ECO:0000256" key="5">
    <source>
        <dbReference type="SAM" id="MobiDB-lite"/>
    </source>
</evidence>
<keyword evidence="2 6" id="KW-0812">Transmembrane</keyword>
<evidence type="ECO:0000256" key="6">
    <source>
        <dbReference type="SAM" id="Phobius"/>
    </source>
</evidence>
<evidence type="ECO:0000259" key="7">
    <source>
        <dbReference type="Pfam" id="PF01061"/>
    </source>
</evidence>
<keyword evidence="3 6" id="KW-1133">Transmembrane helix</keyword>
<comment type="subcellular location">
    <subcellularLocation>
        <location evidence="1">Membrane</location>
        <topology evidence="1">Multi-pass membrane protein</topology>
    </subcellularLocation>
</comment>
<evidence type="ECO:0000313" key="9">
    <source>
        <dbReference type="EnsemblPlants" id="AET7Gv20473600.26"/>
    </source>
</evidence>
<feature type="transmembrane region" description="Helical" evidence="6">
    <location>
        <begin position="69"/>
        <end position="92"/>
    </location>
</feature>
<protein>
    <recommendedName>
        <fullName evidence="11">Plant PDR ABC transporter associated domain-containing protein</fullName>
    </recommendedName>
</protein>